<dbReference type="OrthoDB" id="7630206at2"/>
<comment type="caution">
    <text evidence="1">The sequence shown here is derived from an EMBL/GenBank/DDBJ whole genome shotgun (WGS) entry which is preliminary data.</text>
</comment>
<gene>
    <name evidence="1" type="ORF">NSE01_28500</name>
</gene>
<name>A0A512AMU1_9SPHN</name>
<protein>
    <recommendedName>
        <fullName evidence="3">Prolyl 4-hydroxylase alpha subunit Fe(2+) 2OG dioxygenase domain-containing protein</fullName>
    </recommendedName>
</protein>
<dbReference type="InterPro" id="IPR045617">
    <property type="entry name" value="DUF6445"/>
</dbReference>
<dbReference type="Pfam" id="PF20043">
    <property type="entry name" value="DUF6445"/>
    <property type="match status" value="1"/>
</dbReference>
<dbReference type="EMBL" id="BJYR01000019">
    <property type="protein sequence ID" value="GEO01018.1"/>
    <property type="molecule type" value="Genomic_DNA"/>
</dbReference>
<dbReference type="AlphaFoldDB" id="A0A512AMU1"/>
<dbReference type="RefSeq" id="WP_147160353.1">
    <property type="nucleotide sequence ID" value="NZ_BJYR01000019.1"/>
</dbReference>
<keyword evidence="2" id="KW-1185">Reference proteome</keyword>
<accession>A0A512AMU1</accession>
<evidence type="ECO:0000313" key="1">
    <source>
        <dbReference type="EMBL" id="GEO01018.1"/>
    </source>
</evidence>
<reference evidence="1 2" key="1">
    <citation type="submission" date="2019-07" db="EMBL/GenBank/DDBJ databases">
        <title>Whole genome shotgun sequence of Novosphingobium sediminis NBRC 106119.</title>
        <authorList>
            <person name="Hosoyama A."/>
            <person name="Uohara A."/>
            <person name="Ohji S."/>
            <person name="Ichikawa N."/>
        </authorList>
    </citation>
    <scope>NUCLEOTIDE SEQUENCE [LARGE SCALE GENOMIC DNA]</scope>
    <source>
        <strain evidence="1 2">NBRC 106119</strain>
    </source>
</reference>
<dbReference type="Proteomes" id="UP000321464">
    <property type="component" value="Unassembled WGS sequence"/>
</dbReference>
<proteinExistence type="predicted"/>
<evidence type="ECO:0000313" key="2">
    <source>
        <dbReference type="Proteomes" id="UP000321464"/>
    </source>
</evidence>
<sequence>MRPHPVTHLGREAVPLWIADAAHPDPQSLLAAVRETRLEPCEGDLYPGVRAPAPAAWGEWLASALGIWPELAAAEVLRADFAIASHDPAKLTPVQRIPHFDTTDPAVHAVLHYLCDAPHRGTSFHRHRATGFERITPARAPLWRQALVADGQRHGLPPARYHEADTASFERIGTATLRFNRLVVYPANCLHCGDVAGSWSSNDRLTITALIRIASQ</sequence>
<evidence type="ECO:0008006" key="3">
    <source>
        <dbReference type="Google" id="ProtNLM"/>
    </source>
</evidence>
<organism evidence="1 2">
    <name type="scientific">Novosphingobium sediminis</name>
    <dbReference type="NCBI Taxonomy" id="707214"/>
    <lineage>
        <taxon>Bacteria</taxon>
        <taxon>Pseudomonadati</taxon>
        <taxon>Pseudomonadota</taxon>
        <taxon>Alphaproteobacteria</taxon>
        <taxon>Sphingomonadales</taxon>
        <taxon>Sphingomonadaceae</taxon>
        <taxon>Novosphingobium</taxon>
    </lineage>
</organism>